<evidence type="ECO:0000313" key="2">
    <source>
        <dbReference type="EMBL" id="CAL4146840.1"/>
    </source>
</evidence>
<keyword evidence="1" id="KW-0472">Membrane</keyword>
<comment type="caution">
    <text evidence="2">The sequence shown here is derived from an EMBL/GenBank/DDBJ whole genome shotgun (WGS) entry which is preliminary data.</text>
</comment>
<evidence type="ECO:0000256" key="1">
    <source>
        <dbReference type="SAM" id="Phobius"/>
    </source>
</evidence>
<dbReference type="EMBL" id="CAXKWB010035627">
    <property type="protein sequence ID" value="CAL4146840.1"/>
    <property type="molecule type" value="Genomic_DNA"/>
</dbReference>
<keyword evidence="3" id="KW-1185">Reference proteome</keyword>
<dbReference type="AlphaFoldDB" id="A0AAV2S0N5"/>
<feature type="non-terminal residue" evidence="2">
    <location>
        <position position="1"/>
    </location>
</feature>
<sequence length="167" mass="18008">RQLSTMANQKGISEHGLAIGGAPMMMVLMIILSMASEAHPNPVPVAVVVPDLQEPPPYKGSGCITHRLTGVISERTQCKCRPCWDGHYCQKYVDRYVPKFLVHETTVVVTVNATGTVYRALSVDDDLGLTCPLGPGDADRCPCATMAFQLFSKPGDERFSIDAATGV</sequence>
<gene>
    <name evidence="2" type="ORF">MNOR_LOCUS29929</name>
</gene>
<reference evidence="2 3" key="1">
    <citation type="submission" date="2024-05" db="EMBL/GenBank/DDBJ databases">
        <authorList>
            <person name="Wallberg A."/>
        </authorList>
    </citation>
    <scope>NUCLEOTIDE SEQUENCE [LARGE SCALE GENOMIC DNA]</scope>
</reference>
<name>A0AAV2S0N5_MEGNR</name>
<organism evidence="2 3">
    <name type="scientific">Meganyctiphanes norvegica</name>
    <name type="common">Northern krill</name>
    <name type="synonym">Thysanopoda norvegica</name>
    <dbReference type="NCBI Taxonomy" id="48144"/>
    <lineage>
        <taxon>Eukaryota</taxon>
        <taxon>Metazoa</taxon>
        <taxon>Ecdysozoa</taxon>
        <taxon>Arthropoda</taxon>
        <taxon>Crustacea</taxon>
        <taxon>Multicrustacea</taxon>
        <taxon>Malacostraca</taxon>
        <taxon>Eumalacostraca</taxon>
        <taxon>Eucarida</taxon>
        <taxon>Euphausiacea</taxon>
        <taxon>Euphausiidae</taxon>
        <taxon>Meganyctiphanes</taxon>
    </lineage>
</organism>
<feature type="transmembrane region" description="Helical" evidence="1">
    <location>
        <begin position="12"/>
        <end position="35"/>
    </location>
</feature>
<keyword evidence="1" id="KW-1133">Transmembrane helix</keyword>
<evidence type="ECO:0000313" key="3">
    <source>
        <dbReference type="Proteomes" id="UP001497623"/>
    </source>
</evidence>
<protein>
    <submittedName>
        <fullName evidence="2">Uncharacterized protein</fullName>
    </submittedName>
</protein>
<proteinExistence type="predicted"/>
<keyword evidence="1" id="KW-0812">Transmembrane</keyword>
<accession>A0AAV2S0N5</accession>
<dbReference type="Proteomes" id="UP001497623">
    <property type="component" value="Unassembled WGS sequence"/>
</dbReference>